<dbReference type="InterPro" id="IPR029069">
    <property type="entry name" value="HotDog_dom_sf"/>
</dbReference>
<name>A0ABV3XFN5_9ACTN</name>
<reference evidence="2 3" key="1">
    <citation type="submission" date="2024-06" db="EMBL/GenBank/DDBJ databases">
        <title>Draft genome sequence of Geodermatophilus badlandi, a novel member of the Geodermatophilaceae isolated from badland sedimentary rocks in the Red desert, Wyoming, USA.</title>
        <authorList>
            <person name="Ben Tekaya S."/>
            <person name="Nouioui I."/>
            <person name="Flores G.M."/>
            <person name="Shaal M.N."/>
            <person name="Bredoire F."/>
            <person name="Basile F."/>
            <person name="Van Diepen L."/>
            <person name="Ward N.L."/>
        </authorList>
    </citation>
    <scope>NUCLEOTIDE SEQUENCE [LARGE SCALE GENOMIC DNA]</scope>
    <source>
        <strain evidence="2 3">WL48A</strain>
    </source>
</reference>
<evidence type="ECO:0000313" key="2">
    <source>
        <dbReference type="EMBL" id="MEX5719398.1"/>
    </source>
</evidence>
<accession>A0ABV3XFN5</accession>
<dbReference type="Proteomes" id="UP001560045">
    <property type="component" value="Unassembled WGS sequence"/>
</dbReference>
<dbReference type="PANTHER" id="PTHR28152:SF1">
    <property type="entry name" value="HYDROXYACYL-THIOESTER DEHYDRATASE TYPE 2, MITOCHONDRIAL"/>
    <property type="match status" value="1"/>
</dbReference>
<dbReference type="InterPro" id="IPR052741">
    <property type="entry name" value="Mitochondrial_HTD2"/>
</dbReference>
<keyword evidence="3" id="KW-1185">Reference proteome</keyword>
<evidence type="ECO:0000259" key="1">
    <source>
        <dbReference type="Pfam" id="PF13452"/>
    </source>
</evidence>
<dbReference type="SUPFAM" id="SSF54637">
    <property type="entry name" value="Thioesterase/thiol ester dehydrase-isomerase"/>
    <property type="match status" value="2"/>
</dbReference>
<organism evidence="2 3">
    <name type="scientific">Geodermatophilus maliterrae</name>
    <dbReference type="NCBI Taxonomy" id="3162531"/>
    <lineage>
        <taxon>Bacteria</taxon>
        <taxon>Bacillati</taxon>
        <taxon>Actinomycetota</taxon>
        <taxon>Actinomycetes</taxon>
        <taxon>Geodermatophilales</taxon>
        <taxon>Geodermatophilaceae</taxon>
        <taxon>Geodermatophilus</taxon>
    </lineage>
</organism>
<gene>
    <name evidence="2" type="ORF">ABQ292_13620</name>
</gene>
<proteinExistence type="predicted"/>
<evidence type="ECO:0000313" key="3">
    <source>
        <dbReference type="Proteomes" id="UP001560045"/>
    </source>
</evidence>
<feature type="domain" description="FAS1-like dehydratase" evidence="1">
    <location>
        <begin position="77"/>
        <end position="136"/>
    </location>
</feature>
<dbReference type="RefSeq" id="WP_369207191.1">
    <property type="nucleotide sequence ID" value="NZ_JBFNXQ010000039.1"/>
</dbReference>
<protein>
    <recommendedName>
        <fullName evidence="1">FAS1-like dehydratase domain-containing protein</fullName>
    </recommendedName>
</protein>
<sequence>MTLLSAVEGWAPGPVTDSARIDPGPAAAFAAVLDMPSPVRDDGDPLPPGWHWFTFLDRPATAELGEDGHPRDGHFLPPVPHRRRMIAGGRMEVTAPLRVGATVVRTSSLVRREAKEGRSGEMLLVTVRSEYREDGRLLLAEEQDVVYRSQRAGSSPAPAGAGTPVAEDGTGPAVELVPDAPLLFRFSALTYNAHRIHYDHPYVTGVEGHPGLVVHGPLLALLLLEVPRRHSPDRAVTSFAHRLTRPAYAGTPVRATGRTDGDRLELTAAARGSAASITGSVHLSPGGTSR</sequence>
<dbReference type="Gene3D" id="3.10.129.10">
    <property type="entry name" value="Hotdog Thioesterase"/>
    <property type="match status" value="2"/>
</dbReference>
<comment type="caution">
    <text evidence="2">The sequence shown here is derived from an EMBL/GenBank/DDBJ whole genome shotgun (WGS) entry which is preliminary data.</text>
</comment>
<dbReference type="Pfam" id="PF13452">
    <property type="entry name" value="FAS1_DH_region"/>
    <property type="match status" value="1"/>
</dbReference>
<dbReference type="PANTHER" id="PTHR28152">
    <property type="entry name" value="HYDROXYACYL-THIOESTER DEHYDRATASE TYPE 2, MITOCHONDRIAL"/>
    <property type="match status" value="1"/>
</dbReference>
<dbReference type="EMBL" id="JBFNXQ010000039">
    <property type="protein sequence ID" value="MEX5719398.1"/>
    <property type="molecule type" value="Genomic_DNA"/>
</dbReference>
<dbReference type="InterPro" id="IPR039569">
    <property type="entry name" value="FAS1-like_DH_region"/>
</dbReference>